<evidence type="ECO:0000256" key="1">
    <source>
        <dbReference type="SAM" id="Phobius"/>
    </source>
</evidence>
<protein>
    <submittedName>
        <fullName evidence="3">Uncharacterized protein</fullName>
    </submittedName>
</protein>
<evidence type="ECO:0000313" key="2">
    <source>
        <dbReference type="EMBL" id="KAG0457083.1"/>
    </source>
</evidence>
<proteinExistence type="predicted"/>
<keyword evidence="1" id="KW-0472">Membrane</keyword>
<reference evidence="4 5" key="1">
    <citation type="journal article" date="2020" name="Nat. Food">
        <title>A phased Vanilla planifolia genome enables genetic improvement of flavour and production.</title>
        <authorList>
            <person name="Hasing T."/>
            <person name="Tang H."/>
            <person name="Brym M."/>
            <person name="Khazi F."/>
            <person name="Huang T."/>
            <person name="Chambers A.H."/>
        </authorList>
    </citation>
    <scope>NUCLEOTIDE SEQUENCE [LARGE SCALE GENOMIC DNA]</scope>
    <source>
        <tissue evidence="3">Leaf</tissue>
    </source>
</reference>
<feature type="transmembrane region" description="Helical" evidence="1">
    <location>
        <begin position="6"/>
        <end position="26"/>
    </location>
</feature>
<comment type="caution">
    <text evidence="3">The sequence shown here is derived from an EMBL/GenBank/DDBJ whole genome shotgun (WGS) entry which is preliminary data.</text>
</comment>
<evidence type="ECO:0000313" key="5">
    <source>
        <dbReference type="Proteomes" id="UP000639772"/>
    </source>
</evidence>
<keyword evidence="1" id="KW-1133">Transmembrane helix</keyword>
<evidence type="ECO:0000313" key="4">
    <source>
        <dbReference type="Proteomes" id="UP000636800"/>
    </source>
</evidence>
<dbReference type="Proteomes" id="UP000636800">
    <property type="component" value="Chromosome 12"/>
</dbReference>
<evidence type="ECO:0000313" key="3">
    <source>
        <dbReference type="EMBL" id="KAG0458796.1"/>
    </source>
</evidence>
<dbReference type="InterPro" id="IPR032238">
    <property type="entry name" value="ATP-synth_Z"/>
</dbReference>
<dbReference type="EMBL" id="JADCNL010000012">
    <property type="protein sequence ID" value="KAG0457083.1"/>
    <property type="molecule type" value="Genomic_DNA"/>
</dbReference>
<keyword evidence="4" id="KW-1185">Reference proteome</keyword>
<dbReference type="EMBL" id="JADCNM010000012">
    <property type="protein sequence ID" value="KAG0458796.1"/>
    <property type="molecule type" value="Genomic_DNA"/>
</dbReference>
<name>A0A835PRA0_VANPL</name>
<sequence length="64" mass="6767">MSAAAVASVMICSAGIGILGWWAWAFRPFNHHMWMVPLGLAMVGTPVVVLFSIAAASATFAVKF</sequence>
<keyword evidence="1" id="KW-0812">Transmembrane</keyword>
<accession>A0A835PRA0</accession>
<dbReference type="PANTHER" id="PTHR35165:SF1">
    <property type="entry name" value="OS04G0577375 PROTEIN"/>
    <property type="match status" value="1"/>
</dbReference>
<gene>
    <name evidence="3" type="ORF">HPP92_021924</name>
    <name evidence="2" type="ORF">HPP92_022240</name>
</gene>
<feature type="transmembrane region" description="Helical" evidence="1">
    <location>
        <begin position="38"/>
        <end position="62"/>
    </location>
</feature>
<organism evidence="3 5">
    <name type="scientific">Vanilla planifolia</name>
    <name type="common">Vanilla</name>
    <dbReference type="NCBI Taxonomy" id="51239"/>
    <lineage>
        <taxon>Eukaryota</taxon>
        <taxon>Viridiplantae</taxon>
        <taxon>Streptophyta</taxon>
        <taxon>Embryophyta</taxon>
        <taxon>Tracheophyta</taxon>
        <taxon>Spermatophyta</taxon>
        <taxon>Magnoliopsida</taxon>
        <taxon>Liliopsida</taxon>
        <taxon>Asparagales</taxon>
        <taxon>Orchidaceae</taxon>
        <taxon>Vanilloideae</taxon>
        <taxon>Vanilleae</taxon>
        <taxon>Vanilla</taxon>
    </lineage>
</organism>
<dbReference type="OrthoDB" id="1423823at2759"/>
<dbReference type="PANTHER" id="PTHR35165">
    <property type="entry name" value="OS08G0113900 PROTEIN"/>
    <property type="match status" value="1"/>
</dbReference>
<dbReference type="AlphaFoldDB" id="A0A835PRA0"/>
<dbReference type="Pfam" id="PF16594">
    <property type="entry name" value="ATP-synt_Z"/>
    <property type="match status" value="1"/>
</dbReference>
<dbReference type="Proteomes" id="UP000639772">
    <property type="component" value="Chromosome 12"/>
</dbReference>